<proteinExistence type="predicted"/>
<evidence type="ECO:0000313" key="2">
    <source>
        <dbReference type="Proteomes" id="UP000034462"/>
    </source>
</evidence>
<protein>
    <submittedName>
        <fullName evidence="1">Uncharacterized protein</fullName>
    </submittedName>
</protein>
<evidence type="ECO:0000313" key="1">
    <source>
        <dbReference type="EMBL" id="KKU93304.1"/>
    </source>
</evidence>
<comment type="caution">
    <text evidence="1">The sequence shown here is derived from an EMBL/GenBank/DDBJ whole genome shotgun (WGS) entry which is preliminary data.</text>
</comment>
<gene>
    <name evidence="1" type="ORF">UY25_C0002G0028</name>
</gene>
<reference evidence="1 2" key="1">
    <citation type="journal article" date="2015" name="Nature">
        <title>rRNA introns, odd ribosomes, and small enigmatic genomes across a large radiation of phyla.</title>
        <authorList>
            <person name="Brown C.T."/>
            <person name="Hug L.A."/>
            <person name="Thomas B.C."/>
            <person name="Sharon I."/>
            <person name="Castelle C.J."/>
            <person name="Singh A."/>
            <person name="Wilkins M.J."/>
            <person name="Williams K.H."/>
            <person name="Banfield J.F."/>
        </authorList>
    </citation>
    <scope>NUCLEOTIDE SEQUENCE [LARGE SCALE GENOMIC DNA]</scope>
</reference>
<accession>A0A837IMS2</accession>
<name>A0A837IMS2_9BACT</name>
<dbReference type="EMBL" id="LCPH01000002">
    <property type="protein sequence ID" value="KKU93304.1"/>
    <property type="molecule type" value="Genomic_DNA"/>
</dbReference>
<dbReference type="AlphaFoldDB" id="A0A837IMS2"/>
<sequence length="163" mass="17949">MRRGFRVVPLTSQGEIPNEVGETHHFSLSLERAEWWAARLPNEDVQYVPSASGYAANGYAIVAALRTAPEGAVLADEGHGTGIVRLWTLVAPFRDGRTMRVLRRFFPDAEAYGKNLLRLGGFRTLAEAHRVIAEAKMTSLSPAVQGLVRWDTPESLATLKHLA</sequence>
<dbReference type="Proteomes" id="UP000034462">
    <property type="component" value="Unassembled WGS sequence"/>
</dbReference>
<organism evidence="1 2">
    <name type="scientific">Candidatus Yanofskybacteria bacterium GW2011_GWC1_48_11</name>
    <dbReference type="NCBI Taxonomy" id="1619027"/>
    <lineage>
        <taxon>Bacteria</taxon>
        <taxon>Candidatus Yanofskyibacteriota</taxon>
    </lineage>
</organism>